<sequence>DLRAPSPSLRMRSPSPTFITIESTRRTDSPQRVTPSPTLLQRPFTPPTPPPRRCDTPTTCITRITPSPTFDRAENLPRLKDATAKLSRGVTPPPSLIPQQISEKKSGIVELPATFQRQIKLDSH</sequence>
<reference evidence="3" key="3">
    <citation type="submission" date="2025-05" db="UniProtKB">
        <authorList>
            <consortium name="Ensembl"/>
        </authorList>
    </citation>
    <scope>IDENTIFICATION</scope>
</reference>
<feature type="region of interest" description="Disordered" evidence="1">
    <location>
        <begin position="1"/>
        <end position="73"/>
    </location>
</feature>
<accession>Q4RGX1</accession>
<feature type="compositionally biased region" description="Low complexity" evidence="1">
    <location>
        <begin position="56"/>
        <end position="69"/>
    </location>
</feature>
<evidence type="ECO:0000313" key="4">
    <source>
        <dbReference type="Proteomes" id="UP000007303"/>
    </source>
</evidence>
<dbReference type="Ensembl" id="ENSTNIT00000022116.1">
    <property type="protein sequence ID" value="ENSTNIP00000021880.1"/>
    <property type="gene ID" value="ENSTNIG00000018702.1"/>
</dbReference>
<dbReference type="GO" id="GO:0005925">
    <property type="term" value="C:focal adhesion"/>
    <property type="evidence" value="ECO:0007669"/>
    <property type="project" value="TreeGrafter"/>
</dbReference>
<dbReference type="GO" id="GO:0007015">
    <property type="term" value="P:actin filament organization"/>
    <property type="evidence" value="ECO:0007669"/>
    <property type="project" value="TreeGrafter"/>
</dbReference>
<protein>
    <submittedName>
        <fullName evidence="2">(spotted green pufferfish) hypothetical protein</fullName>
    </submittedName>
</protein>
<dbReference type="InterPro" id="IPR030072">
    <property type="entry name" value="XIRP1/XIRP2"/>
</dbReference>
<evidence type="ECO:0000256" key="1">
    <source>
        <dbReference type="SAM" id="MobiDB-lite"/>
    </source>
</evidence>
<dbReference type="PANTHER" id="PTHR22591:SF3">
    <property type="entry name" value="XIN ACTIN-BINDING REPEAT-CONTAINING 2B"/>
    <property type="match status" value="1"/>
</dbReference>
<dbReference type="GeneTree" id="ENSGT00530000063779"/>
<dbReference type="HOGENOM" id="CLU_2009280_0_0_1"/>
<reference evidence="2" key="2">
    <citation type="submission" date="2004-02" db="EMBL/GenBank/DDBJ databases">
        <authorList>
            <consortium name="Genoscope"/>
            <consortium name="Whitehead Institute Centre for Genome Research"/>
        </authorList>
    </citation>
    <scope>NUCLEOTIDE SEQUENCE</scope>
</reference>
<organism evidence="2">
    <name type="scientific">Tetraodon nigroviridis</name>
    <name type="common">Spotted green pufferfish</name>
    <name type="synonym">Chelonodon nigroviridis</name>
    <dbReference type="NCBI Taxonomy" id="99883"/>
    <lineage>
        <taxon>Eukaryota</taxon>
        <taxon>Metazoa</taxon>
        <taxon>Chordata</taxon>
        <taxon>Craniata</taxon>
        <taxon>Vertebrata</taxon>
        <taxon>Euteleostomi</taxon>
        <taxon>Actinopterygii</taxon>
        <taxon>Neopterygii</taxon>
        <taxon>Teleostei</taxon>
        <taxon>Neoteleostei</taxon>
        <taxon>Acanthomorphata</taxon>
        <taxon>Eupercaria</taxon>
        <taxon>Tetraodontiformes</taxon>
        <taxon>Tetradontoidea</taxon>
        <taxon>Tetraodontidae</taxon>
        <taxon>Tetraodon</taxon>
    </lineage>
</organism>
<evidence type="ECO:0000313" key="3">
    <source>
        <dbReference type="Ensembl" id="ENSTNIP00000021880.1"/>
    </source>
</evidence>
<dbReference type="OrthoDB" id="8949353at2759"/>
<gene>
    <name evidence="2" type="ORF">GSTENG00034617001</name>
</gene>
<feature type="non-terminal residue" evidence="2">
    <location>
        <position position="1"/>
    </location>
</feature>
<dbReference type="PANTHER" id="PTHR22591">
    <property type="entry name" value="XIN"/>
    <property type="match status" value="1"/>
</dbReference>
<dbReference type="GO" id="GO:0051015">
    <property type="term" value="F:actin filament binding"/>
    <property type="evidence" value="ECO:0007669"/>
    <property type="project" value="TreeGrafter"/>
</dbReference>
<keyword evidence="4" id="KW-1185">Reference proteome</keyword>
<reference evidence="2 4" key="1">
    <citation type="journal article" date="2004" name="Nature">
        <title>Genome duplication in the teleost fish Tetraodon nigroviridis reveals the early vertebrate proto-karyotype.</title>
        <authorList>
            <person name="Jaillon O."/>
            <person name="Aury J.-M."/>
            <person name="Brunet F."/>
            <person name="Petit J.-L."/>
            <person name="Stange-Thomann N."/>
            <person name="Mauceli E."/>
            <person name="Bouneau L."/>
            <person name="Fischer C."/>
            <person name="Ozouf-Costaz C."/>
            <person name="Bernot A."/>
            <person name="Nicaud S."/>
            <person name="Jaffe D."/>
            <person name="Fisher S."/>
            <person name="Lutfalla G."/>
            <person name="Dossat C."/>
            <person name="Segurens B."/>
            <person name="Dasilva C."/>
            <person name="Salanoubat M."/>
            <person name="Levy M."/>
            <person name="Boudet N."/>
            <person name="Castellano S."/>
            <person name="Anthouard V."/>
            <person name="Jubin C."/>
            <person name="Castelli V."/>
            <person name="Katinka M."/>
            <person name="Vacherie B."/>
            <person name="Biemont C."/>
            <person name="Skalli Z."/>
            <person name="Cattolico L."/>
            <person name="Poulain J."/>
            <person name="De Berardinis V."/>
            <person name="Cruaud C."/>
            <person name="Duprat S."/>
            <person name="Brottier P."/>
            <person name="Coutanceau J.-P."/>
            <person name="Gouzy J."/>
            <person name="Parra G."/>
            <person name="Lardier G."/>
            <person name="Chapple C."/>
            <person name="McKernan K.J."/>
            <person name="McEwan P."/>
            <person name="Bosak S."/>
            <person name="Kellis M."/>
            <person name="Volff J.-N."/>
            <person name="Guigo R."/>
            <person name="Zody M.C."/>
            <person name="Mesirov J."/>
            <person name="Lindblad-Toh K."/>
            <person name="Birren B."/>
            <person name="Nusbaum C."/>
            <person name="Kahn D."/>
            <person name="Robinson-Rechavi M."/>
            <person name="Laudet V."/>
            <person name="Schachter V."/>
            <person name="Quetier F."/>
            <person name="Saurin W."/>
            <person name="Scarpelli C."/>
            <person name="Wincker P."/>
            <person name="Lander E.S."/>
            <person name="Weissenbach J."/>
            <person name="Roest Crollius H."/>
        </authorList>
    </citation>
    <scope>NUCLEOTIDE SEQUENCE [LARGE SCALE GENOMIC DNA]</scope>
</reference>
<feature type="non-terminal residue" evidence="2">
    <location>
        <position position="124"/>
    </location>
</feature>
<dbReference type="AlphaFoldDB" id="Q4RGX1"/>
<proteinExistence type="predicted"/>
<dbReference type="STRING" id="99883.ENSTNIP00000021880"/>
<evidence type="ECO:0000313" key="2">
    <source>
        <dbReference type="EMBL" id="CAG12361.1"/>
    </source>
</evidence>
<dbReference type="KEGG" id="tng:GSTEN00034617G001"/>
<dbReference type="GO" id="GO:0001725">
    <property type="term" value="C:stress fiber"/>
    <property type="evidence" value="ECO:0007669"/>
    <property type="project" value="TreeGrafter"/>
</dbReference>
<dbReference type="EMBL" id="CAAE01015088">
    <property type="protein sequence ID" value="CAG12361.1"/>
    <property type="molecule type" value="Genomic_DNA"/>
</dbReference>
<name>Q4RGX1_TETNG</name>
<dbReference type="Proteomes" id="UP000007303">
    <property type="component" value="Unassembled WGS sequence"/>
</dbReference>
<feature type="compositionally biased region" description="Low complexity" evidence="1">
    <location>
        <begin position="1"/>
        <end position="16"/>
    </location>
</feature>